<organism evidence="2 3">
    <name type="scientific">Gonium pectorale</name>
    <name type="common">Green alga</name>
    <dbReference type="NCBI Taxonomy" id="33097"/>
    <lineage>
        <taxon>Eukaryota</taxon>
        <taxon>Viridiplantae</taxon>
        <taxon>Chlorophyta</taxon>
        <taxon>core chlorophytes</taxon>
        <taxon>Chlorophyceae</taxon>
        <taxon>CS clade</taxon>
        <taxon>Chlamydomonadales</taxon>
        <taxon>Volvocaceae</taxon>
        <taxon>Gonium</taxon>
    </lineage>
</organism>
<protein>
    <submittedName>
        <fullName evidence="2">Uncharacterized protein</fullName>
    </submittedName>
</protein>
<feature type="compositionally biased region" description="Low complexity" evidence="1">
    <location>
        <begin position="689"/>
        <end position="702"/>
    </location>
</feature>
<name>A0A150GXW0_GONPE</name>
<dbReference type="Proteomes" id="UP000075714">
    <property type="component" value="Unassembled WGS sequence"/>
</dbReference>
<feature type="compositionally biased region" description="Low complexity" evidence="1">
    <location>
        <begin position="802"/>
        <end position="815"/>
    </location>
</feature>
<feature type="compositionally biased region" description="Low complexity" evidence="1">
    <location>
        <begin position="971"/>
        <end position="986"/>
    </location>
</feature>
<feature type="compositionally biased region" description="Acidic residues" evidence="1">
    <location>
        <begin position="1657"/>
        <end position="1666"/>
    </location>
</feature>
<feature type="compositionally biased region" description="Low complexity" evidence="1">
    <location>
        <begin position="180"/>
        <end position="203"/>
    </location>
</feature>
<feature type="compositionally biased region" description="Acidic residues" evidence="1">
    <location>
        <begin position="21"/>
        <end position="31"/>
    </location>
</feature>
<feature type="region of interest" description="Disordered" evidence="1">
    <location>
        <begin position="1120"/>
        <end position="1236"/>
    </location>
</feature>
<sequence>MDEDDVPAKVAEGSAVQAGEPVEEDVAESGDAEQREGDAEVPSPDEGPGYMLLAGLDGNDDGGLEAATGYGEGAGTGSGDALGVDDDGGGDGDGAWATGDQLAAGATNGDGLQEEDGQGDNVAEAGADEFGATLEELPEQDGANADDAPAQPEDLEPDLQQEEPDSEQAPAAADDGDGTGALLGTPDDADAAAAVPDADAQDQFEPTAEAALDDTDAGVGYGSSADQPQDDTVSVPAVDGAADAHDAGMAELPDESPEPAPVAEEAEFEDNFGPSAASDGDPAAAAAVTADGGDGGGDVYGSSDDVVADRPDPATDDGGDADAAAVGEDDGEGKALQREVAVPATEEEEPQPEPESESEPGVESAAEPQSGAPDDVYGGGGADELPAADGAAAGDEAGEGADEEEDAAAAVSAADAGDGDNGGQGEQPEEAATLVPEGDSGHDDGVGGDGDSGLYEEEAGREPVAAAADSSGAEPSAASPGPEGDGGDNDQEAGGEPELSSTLADADAAAEVAEPGGAGAGYADVSDADAGAGADLEAVEALQTKAEQEPQAEQKPLPQADALADTAAEAAASEERYIKDEDPAATAADGADAAAGEEEAGAWAEMEAEAAEADDAPLQPPPAGEEAAAEEAVEVEKEAGKEAASEEEVVAEEAATGEEAAVEEVEAKEELEVDTAAYGNTGAASTSYGADDAAPDAEPGSAAAVDGDAVAAADMAAEAAYDGVDGQAAATSPGDDAAVPSESGSYGGEAFEEEAGAQPGPQDEPAAAPEDKGDVEAKDDDEDYVPEDAGDAGDGEDGGAGSPAAADDGAAVAAEVELEAEAADGDGADGPQDARQRPASSPPTEPADEAADAAAEQPANGAADQDEAPATVAATADTADDPAESPEDVDTAATVPEPVEVQLEERDAPPSTANDETEHLLSRIASAAGFLRPGTEGSALVSGSLANTRPGTSTIAEVALEADAPDDRADAGAAIDAGADTTAATDADADADAADARATADAPAEELPEDVPPTAPEAAATPRDVPRAPRASRQPSMAQPQPPASAGGTPADEPPPPPPEEEIPDTGAPRRYSYVSPVVHEYERSESSTTMTDSTRPGTTNDETEHLLSRIASAAGFLRPGTEGSALISGSLANTRPGTSDQVRPFLTAQNSRASTALPAIPEAAAAAAETELSSRPGSTAAPPDPAPEEGPAPPSRPASSGSVAAAPLLPAVPSPVATPPAAPSPRPNSIDLPPVALSSHHSFASAASGRRRSLDDPLAAALVAAPHLPPIANLNGTITLSETGEIASPSRRSTVPSTPTHLPPLPAQRVPSVLGGAASAPNSPTPVRAPPHHLKHTRVQPKAPLDACGVQAASEHVRTVWSTANVCGIRSLPNALRPDFRERLYEELVSAAHREASAHSETSPRGRHADLSYGLVGGLMAAPLSVGQKQVARIHPLSGMFTQYEYLPSEYDRARLTGKFDRLKHKLAQTAPAEFVVRAPPAAHRGAPAFSEFTYTNDPADACTAAMAAHNDMARSRVVAGPFYPSGRINYTKVLRGRLDECMMGLCKQLSADWPRSFLQVFEDRNGAVVFSFDRNRAVAEGDISSYMNTLAKRHHLVASYQLLKDATQWGLVDAASQGVFFVMWPPWVRHRYLGPHAAATYGETVSRRPRSNTDDSSDEDEGGGGEEGLGGGSGEQSSSPEAGAGAVAQNLQAAFQKLFQTFAEKQKATRPKRWDMMEWNHVDERVGIEVFCNPNAHTTAFEAKLLITLWSQQDTAGLRVTTEARLSTVASDVENFLQG</sequence>
<evidence type="ECO:0000256" key="1">
    <source>
        <dbReference type="SAM" id="MobiDB-lite"/>
    </source>
</evidence>
<feature type="compositionally biased region" description="Acidic residues" evidence="1">
    <location>
        <begin position="345"/>
        <end position="360"/>
    </location>
</feature>
<feature type="compositionally biased region" description="Acidic residues" evidence="1">
    <location>
        <begin position="816"/>
        <end position="827"/>
    </location>
</feature>
<feature type="compositionally biased region" description="Low complexity" evidence="1">
    <location>
        <begin position="560"/>
        <end position="571"/>
    </location>
</feature>
<dbReference type="STRING" id="33097.A0A150GXW0"/>
<feature type="compositionally biased region" description="Low complexity" evidence="1">
    <location>
        <begin position="462"/>
        <end position="482"/>
    </location>
</feature>
<accession>A0A150GXW0</accession>
<dbReference type="OrthoDB" id="550288at2759"/>
<comment type="caution">
    <text evidence="2">The sequence shown here is derived from an EMBL/GenBank/DDBJ whole genome shotgun (WGS) entry which is preliminary data.</text>
</comment>
<feature type="compositionally biased region" description="Low complexity" evidence="1">
    <location>
        <begin position="273"/>
        <end position="291"/>
    </location>
</feature>
<feature type="compositionally biased region" description="Low complexity" evidence="1">
    <location>
        <begin position="383"/>
        <end position="395"/>
    </location>
</feature>
<feature type="compositionally biased region" description="Low complexity" evidence="1">
    <location>
        <begin position="1031"/>
        <end position="1051"/>
    </location>
</feature>
<feature type="compositionally biased region" description="Low complexity" evidence="1">
    <location>
        <begin position="1677"/>
        <end position="1687"/>
    </location>
</feature>
<feature type="compositionally biased region" description="Low complexity" evidence="1">
    <location>
        <begin position="504"/>
        <end position="527"/>
    </location>
</feature>
<feature type="region of interest" description="Disordered" evidence="1">
    <location>
        <begin position="1645"/>
        <end position="1687"/>
    </location>
</feature>
<feature type="compositionally biased region" description="Gly residues" evidence="1">
    <location>
        <begin position="70"/>
        <end position="80"/>
    </location>
</feature>
<feature type="compositionally biased region" description="Acidic residues" evidence="1">
    <location>
        <begin position="396"/>
        <end position="407"/>
    </location>
</feature>
<feature type="compositionally biased region" description="Pro residues" evidence="1">
    <location>
        <begin position="1211"/>
        <end position="1227"/>
    </location>
</feature>
<feature type="compositionally biased region" description="Low complexity" evidence="1">
    <location>
        <begin position="1154"/>
        <end position="1182"/>
    </location>
</feature>
<feature type="compositionally biased region" description="Polar residues" evidence="1">
    <location>
        <begin position="1131"/>
        <end position="1153"/>
    </location>
</feature>
<keyword evidence="3" id="KW-1185">Reference proteome</keyword>
<feature type="compositionally biased region" description="Basic and acidic residues" evidence="1">
    <location>
        <begin position="634"/>
        <end position="644"/>
    </location>
</feature>
<feature type="compositionally biased region" description="Low complexity" evidence="1">
    <location>
        <begin position="1198"/>
        <end position="1210"/>
    </location>
</feature>
<dbReference type="EMBL" id="LSYV01000005">
    <property type="protein sequence ID" value="KXZ54593.1"/>
    <property type="molecule type" value="Genomic_DNA"/>
</dbReference>
<reference evidence="3" key="1">
    <citation type="journal article" date="2016" name="Nat. Commun.">
        <title>The Gonium pectorale genome demonstrates co-option of cell cycle regulation during the evolution of multicellularity.</title>
        <authorList>
            <person name="Hanschen E.R."/>
            <person name="Marriage T.N."/>
            <person name="Ferris P.J."/>
            <person name="Hamaji T."/>
            <person name="Toyoda A."/>
            <person name="Fujiyama A."/>
            <person name="Neme R."/>
            <person name="Noguchi H."/>
            <person name="Minakuchi Y."/>
            <person name="Suzuki M."/>
            <person name="Kawai-Toyooka H."/>
            <person name="Smith D.R."/>
            <person name="Sparks H."/>
            <person name="Anderson J."/>
            <person name="Bakaric R."/>
            <person name="Luria V."/>
            <person name="Karger A."/>
            <person name="Kirschner M.W."/>
            <person name="Durand P.M."/>
            <person name="Michod R.E."/>
            <person name="Nozaki H."/>
            <person name="Olson B.J."/>
        </authorList>
    </citation>
    <scope>NUCLEOTIDE SEQUENCE [LARGE SCALE GENOMIC DNA]</scope>
    <source>
        <strain evidence="3">NIES-2863</strain>
    </source>
</reference>
<feature type="compositionally biased region" description="Acidic residues" evidence="1">
    <location>
        <begin position="660"/>
        <end position="673"/>
    </location>
</feature>
<feature type="region of interest" description="Disordered" evidence="1">
    <location>
        <begin position="726"/>
        <end position="918"/>
    </location>
</feature>
<dbReference type="PANTHER" id="PTHR40430">
    <property type="entry name" value="T. BRUCEI SPP.-SPECIFIC PROTEIN"/>
    <property type="match status" value="1"/>
</dbReference>
<gene>
    <name evidence="2" type="ORF">GPECTOR_4g658</name>
</gene>
<feature type="compositionally biased region" description="Basic and acidic residues" evidence="1">
    <location>
        <begin position="573"/>
        <end position="582"/>
    </location>
</feature>
<feature type="compositionally biased region" description="Acidic residues" evidence="1">
    <location>
        <begin position="485"/>
        <end position="495"/>
    </location>
</feature>
<feature type="compositionally biased region" description="Gly residues" evidence="1">
    <location>
        <begin position="1667"/>
        <end position="1676"/>
    </location>
</feature>
<feature type="compositionally biased region" description="Acidic residues" evidence="1">
    <location>
        <begin position="153"/>
        <end position="166"/>
    </location>
</feature>
<feature type="region of interest" description="Disordered" evidence="1">
    <location>
        <begin position="1"/>
        <end position="527"/>
    </location>
</feature>
<feature type="compositionally biased region" description="Pro residues" evidence="1">
    <location>
        <begin position="1183"/>
        <end position="1197"/>
    </location>
</feature>
<feature type="compositionally biased region" description="Polar residues" evidence="1">
    <location>
        <begin position="1087"/>
        <end position="1101"/>
    </location>
</feature>
<feature type="compositionally biased region" description="Acidic residues" evidence="1">
    <location>
        <begin position="878"/>
        <end position="890"/>
    </location>
</feature>
<feature type="region of interest" description="Disordered" evidence="1">
    <location>
        <begin position="962"/>
        <end position="1105"/>
    </location>
</feature>
<feature type="region of interest" description="Disordered" evidence="1">
    <location>
        <begin position="544"/>
        <end position="702"/>
    </location>
</feature>
<dbReference type="PANTHER" id="PTHR40430:SF1">
    <property type="entry name" value="T. BRUCEI SPP.-SPECIFIC PROTEIN"/>
    <property type="match status" value="1"/>
</dbReference>
<feature type="compositionally biased region" description="Low complexity" evidence="1">
    <location>
        <begin position="852"/>
        <end position="877"/>
    </location>
</feature>
<evidence type="ECO:0000313" key="3">
    <source>
        <dbReference type="Proteomes" id="UP000075714"/>
    </source>
</evidence>
<feature type="compositionally biased region" description="Acidic residues" evidence="1">
    <location>
        <begin position="595"/>
        <end position="615"/>
    </location>
</feature>
<feature type="compositionally biased region" description="Acidic residues" evidence="1">
    <location>
        <begin position="777"/>
        <end position="797"/>
    </location>
</feature>
<feature type="compositionally biased region" description="Low complexity" evidence="1">
    <location>
        <begin position="584"/>
        <end position="594"/>
    </location>
</feature>
<proteinExistence type="predicted"/>
<evidence type="ECO:0000313" key="2">
    <source>
        <dbReference type="EMBL" id="KXZ54593.1"/>
    </source>
</evidence>